<feature type="active site" description="Proton donor" evidence="13">
    <location>
        <position position="161"/>
    </location>
</feature>
<sequence length="272" mass="28124">MPATTIQMAVYGAGGRMGQAILRAAGAEPRLRVSAALVRAGSELAGRTLRDIHGASAPDLEFSAVLDPDTPVDVLVDFSGAHGFDAALALALERRAAFVSGTTGLSDAQRRALDRAAADIAVLWASNFSLGVALLMRLARSAAQALPSWDCEIVEMHHRHKLDAPSGTALSLGEAVAEGRGLALDACAVHGRSGRTGERAEGEIGFHALRGGDVVGEHTLVFAGPGERLELAHRATDREVFARGAVVAARWIAGQAPGAYSIDRILGDAGAA</sequence>
<keyword evidence="5 13" id="KW-0220">Diaminopimelate biosynthesis</keyword>
<evidence type="ECO:0000256" key="9">
    <source>
        <dbReference type="ARBA" id="ARBA00037922"/>
    </source>
</evidence>
<keyword evidence="6 13" id="KW-0560">Oxidoreductase</keyword>
<dbReference type="UniPathway" id="UPA00034">
    <property type="reaction ID" value="UER00018"/>
</dbReference>
<evidence type="ECO:0000256" key="1">
    <source>
        <dbReference type="ARBA" id="ARBA00006642"/>
    </source>
</evidence>
<comment type="caution">
    <text evidence="16">The sequence shown here is derived from an EMBL/GenBank/DDBJ whole genome shotgun (WGS) entry which is preliminary data.</text>
</comment>
<feature type="binding site" evidence="13">
    <location>
        <begin position="125"/>
        <end position="128"/>
    </location>
    <ligand>
        <name>NAD(+)</name>
        <dbReference type="ChEBI" id="CHEBI:57540"/>
    </ligand>
</feature>
<comment type="caution">
    <text evidence="13">Lacks conserved residue(s) required for the propagation of feature annotation.</text>
</comment>
<evidence type="ECO:0000259" key="14">
    <source>
        <dbReference type="Pfam" id="PF01113"/>
    </source>
</evidence>
<dbReference type="InterPro" id="IPR022664">
    <property type="entry name" value="DapB_N_CS"/>
</dbReference>
<dbReference type="SUPFAM" id="SSF55347">
    <property type="entry name" value="Glyceraldehyde-3-phosphate dehydrogenase-like, C-terminal domain"/>
    <property type="match status" value="1"/>
</dbReference>
<evidence type="ECO:0000313" key="17">
    <source>
        <dbReference type="Proteomes" id="UP000294862"/>
    </source>
</evidence>
<dbReference type="PANTHER" id="PTHR20836:SF0">
    <property type="entry name" value="4-HYDROXY-TETRAHYDRODIPICOLINATE REDUCTASE 1, CHLOROPLASTIC-RELATED"/>
    <property type="match status" value="1"/>
</dbReference>
<dbReference type="GO" id="GO:0009089">
    <property type="term" value="P:lysine biosynthetic process via diaminopimelate"/>
    <property type="evidence" value="ECO:0007669"/>
    <property type="project" value="UniProtKB-UniRule"/>
</dbReference>
<dbReference type="SUPFAM" id="SSF51735">
    <property type="entry name" value="NAD(P)-binding Rossmann-fold domains"/>
    <property type="match status" value="1"/>
</dbReference>
<feature type="active site" description="Proton donor/acceptor" evidence="13">
    <location>
        <position position="157"/>
    </location>
</feature>
<comment type="subcellular location">
    <subcellularLocation>
        <location evidence="13">Cytoplasm</location>
    </subcellularLocation>
</comment>
<dbReference type="Gene3D" id="3.30.360.10">
    <property type="entry name" value="Dihydrodipicolinate Reductase, domain 2"/>
    <property type="match status" value="1"/>
</dbReference>
<proteinExistence type="inferred from homology"/>
<dbReference type="FunFam" id="3.30.360.10:FF:000004">
    <property type="entry name" value="4-hydroxy-tetrahydrodipicolinate reductase"/>
    <property type="match status" value="1"/>
</dbReference>
<organism evidence="16 17">
    <name type="scientific">Dokdonella fugitiva</name>
    <dbReference type="NCBI Taxonomy" id="328517"/>
    <lineage>
        <taxon>Bacteria</taxon>
        <taxon>Pseudomonadati</taxon>
        <taxon>Pseudomonadota</taxon>
        <taxon>Gammaproteobacteria</taxon>
        <taxon>Lysobacterales</taxon>
        <taxon>Rhodanobacteraceae</taxon>
        <taxon>Dokdonella</taxon>
    </lineage>
</organism>
<dbReference type="InterPro" id="IPR022663">
    <property type="entry name" value="DapB_C"/>
</dbReference>
<keyword evidence="3 13" id="KW-0028">Amino-acid biosynthesis</keyword>
<evidence type="ECO:0000256" key="13">
    <source>
        <dbReference type="HAMAP-Rule" id="MF_00102"/>
    </source>
</evidence>
<evidence type="ECO:0000256" key="2">
    <source>
        <dbReference type="ARBA" id="ARBA00022490"/>
    </source>
</evidence>
<evidence type="ECO:0000256" key="12">
    <source>
        <dbReference type="ARBA" id="ARBA00049396"/>
    </source>
</evidence>
<dbReference type="PANTHER" id="PTHR20836">
    <property type="entry name" value="DIHYDRODIPICOLINATE REDUCTASE"/>
    <property type="match status" value="1"/>
</dbReference>
<evidence type="ECO:0000313" key="16">
    <source>
        <dbReference type="EMBL" id="TCO34837.1"/>
    </source>
</evidence>
<dbReference type="HAMAP" id="MF_00102">
    <property type="entry name" value="DapB"/>
    <property type="match status" value="1"/>
</dbReference>
<dbReference type="GO" id="GO:0005829">
    <property type="term" value="C:cytosol"/>
    <property type="evidence" value="ECO:0007669"/>
    <property type="project" value="TreeGrafter"/>
</dbReference>
<comment type="pathway">
    <text evidence="9 13">Amino-acid biosynthesis; L-lysine biosynthesis via DAP pathway; (S)-tetrahydrodipicolinate from L-aspartate: step 4/4.</text>
</comment>
<dbReference type="Proteomes" id="UP000294862">
    <property type="component" value="Unassembled WGS sequence"/>
</dbReference>
<dbReference type="GO" id="GO:0016726">
    <property type="term" value="F:oxidoreductase activity, acting on CH or CH2 groups, NAD or NADP as acceptor"/>
    <property type="evidence" value="ECO:0007669"/>
    <property type="project" value="UniProtKB-UniRule"/>
</dbReference>
<dbReference type="Pfam" id="PF05173">
    <property type="entry name" value="DapB_C"/>
    <property type="match status" value="1"/>
</dbReference>
<gene>
    <name evidence="13" type="primary">dapB</name>
    <name evidence="16" type="ORF">EV148_11617</name>
</gene>
<dbReference type="PIRSF" id="PIRSF000161">
    <property type="entry name" value="DHPR"/>
    <property type="match status" value="1"/>
</dbReference>
<evidence type="ECO:0000256" key="3">
    <source>
        <dbReference type="ARBA" id="ARBA00022605"/>
    </source>
</evidence>
<comment type="subunit">
    <text evidence="13">Homotetramer.</text>
</comment>
<protein>
    <recommendedName>
        <fullName evidence="10 13">4-hydroxy-tetrahydrodipicolinate reductase</fullName>
        <shortName evidence="13">HTPA reductase</shortName>
        <ecNumber evidence="10 13">1.17.1.8</ecNumber>
    </recommendedName>
</protein>
<accession>A0A4R2HUH1</accession>
<dbReference type="EC" id="1.17.1.8" evidence="10 13"/>
<evidence type="ECO:0000259" key="15">
    <source>
        <dbReference type="Pfam" id="PF05173"/>
    </source>
</evidence>
<dbReference type="EMBL" id="SLWQ01000016">
    <property type="protein sequence ID" value="TCO34837.1"/>
    <property type="molecule type" value="Genomic_DNA"/>
</dbReference>
<dbReference type="RefSeq" id="WP_132000232.1">
    <property type="nucleotide sequence ID" value="NZ_JACGXM010000010.1"/>
</dbReference>
<dbReference type="GO" id="GO:0051287">
    <property type="term" value="F:NAD binding"/>
    <property type="evidence" value="ECO:0007669"/>
    <property type="project" value="UniProtKB-UniRule"/>
</dbReference>
<feature type="binding site" evidence="13">
    <location>
        <begin position="101"/>
        <end position="103"/>
    </location>
    <ligand>
        <name>NAD(+)</name>
        <dbReference type="ChEBI" id="CHEBI:57540"/>
    </ligand>
</feature>
<dbReference type="Gene3D" id="3.40.50.720">
    <property type="entry name" value="NAD(P)-binding Rossmann-like Domain"/>
    <property type="match status" value="1"/>
</dbReference>
<feature type="binding site" evidence="13">
    <location>
        <begin position="167"/>
        <end position="168"/>
    </location>
    <ligand>
        <name>(S)-2,3,4,5-tetrahydrodipicolinate</name>
        <dbReference type="ChEBI" id="CHEBI:16845"/>
    </ligand>
</feature>
<dbReference type="CDD" id="cd02274">
    <property type="entry name" value="DHDPR_N"/>
    <property type="match status" value="1"/>
</dbReference>
<dbReference type="AlphaFoldDB" id="A0A4R2HUH1"/>
<dbReference type="InterPro" id="IPR000846">
    <property type="entry name" value="DapB_N"/>
</dbReference>
<name>A0A4R2HUH1_9GAMM</name>
<comment type="catalytic activity">
    <reaction evidence="12 13">
        <text>(S)-2,3,4,5-tetrahydrodipicolinate + NAD(+) + H2O = (2S,4S)-4-hydroxy-2,3,4,5-tetrahydrodipicolinate + NADH + H(+)</text>
        <dbReference type="Rhea" id="RHEA:35323"/>
        <dbReference type="ChEBI" id="CHEBI:15377"/>
        <dbReference type="ChEBI" id="CHEBI:15378"/>
        <dbReference type="ChEBI" id="CHEBI:16845"/>
        <dbReference type="ChEBI" id="CHEBI:57540"/>
        <dbReference type="ChEBI" id="CHEBI:57945"/>
        <dbReference type="ChEBI" id="CHEBI:67139"/>
        <dbReference type="EC" id="1.17.1.8"/>
    </reaction>
</comment>
<evidence type="ECO:0000256" key="5">
    <source>
        <dbReference type="ARBA" id="ARBA00022915"/>
    </source>
</evidence>
<dbReference type="PROSITE" id="PS01298">
    <property type="entry name" value="DAPB"/>
    <property type="match status" value="1"/>
</dbReference>
<keyword evidence="4 13" id="KW-0521">NADP</keyword>
<dbReference type="GO" id="GO:0008839">
    <property type="term" value="F:4-hydroxy-tetrahydrodipicolinate reductase"/>
    <property type="evidence" value="ECO:0007669"/>
    <property type="project" value="UniProtKB-UniRule"/>
</dbReference>
<dbReference type="InterPro" id="IPR036291">
    <property type="entry name" value="NAD(P)-bd_dom_sf"/>
</dbReference>
<comment type="catalytic activity">
    <reaction evidence="11 13">
        <text>(S)-2,3,4,5-tetrahydrodipicolinate + NADP(+) + H2O = (2S,4S)-4-hydroxy-2,3,4,5-tetrahydrodipicolinate + NADPH + H(+)</text>
        <dbReference type="Rhea" id="RHEA:35331"/>
        <dbReference type="ChEBI" id="CHEBI:15377"/>
        <dbReference type="ChEBI" id="CHEBI:15378"/>
        <dbReference type="ChEBI" id="CHEBI:16845"/>
        <dbReference type="ChEBI" id="CHEBI:57783"/>
        <dbReference type="ChEBI" id="CHEBI:58349"/>
        <dbReference type="ChEBI" id="CHEBI:67139"/>
        <dbReference type="EC" id="1.17.1.8"/>
    </reaction>
</comment>
<comment type="caution">
    <text evidence="13">Was originally thought to be a dihydrodipicolinate reductase (DHDPR), catalyzing the conversion of dihydrodipicolinate to tetrahydrodipicolinate. However, it was shown in E.coli that the substrate of the enzymatic reaction is not dihydrodipicolinate (DHDP) but in fact (2S,4S)-4-hydroxy-2,3,4,5-tetrahydrodipicolinic acid (HTPA), the product released by the DapA-catalyzed reaction.</text>
</comment>
<dbReference type="Pfam" id="PF01113">
    <property type="entry name" value="DapB_N"/>
    <property type="match status" value="1"/>
</dbReference>
<dbReference type="InterPro" id="IPR023940">
    <property type="entry name" value="DHDPR_bac"/>
</dbReference>
<dbReference type="GO" id="GO:0050661">
    <property type="term" value="F:NADP binding"/>
    <property type="evidence" value="ECO:0007669"/>
    <property type="project" value="UniProtKB-UniRule"/>
</dbReference>
<evidence type="ECO:0000256" key="6">
    <source>
        <dbReference type="ARBA" id="ARBA00023002"/>
    </source>
</evidence>
<comment type="similarity">
    <text evidence="1 13">Belongs to the DapB family.</text>
</comment>
<feature type="binding site" evidence="13">
    <location>
        <position position="39"/>
    </location>
    <ligand>
        <name>NADP(+)</name>
        <dbReference type="ChEBI" id="CHEBI:58349"/>
    </ligand>
</feature>
<dbReference type="GO" id="GO:0019877">
    <property type="term" value="P:diaminopimelate biosynthetic process"/>
    <property type="evidence" value="ECO:0007669"/>
    <property type="project" value="UniProtKB-UniRule"/>
</dbReference>
<keyword evidence="2 13" id="KW-0963">Cytoplasm</keyword>
<evidence type="ECO:0000256" key="7">
    <source>
        <dbReference type="ARBA" id="ARBA00023027"/>
    </source>
</evidence>
<evidence type="ECO:0000256" key="10">
    <source>
        <dbReference type="ARBA" id="ARBA00038983"/>
    </source>
</evidence>
<evidence type="ECO:0000256" key="4">
    <source>
        <dbReference type="ARBA" id="ARBA00022857"/>
    </source>
</evidence>
<feature type="domain" description="Dihydrodipicolinate reductase N-terminal" evidence="14">
    <location>
        <begin position="6"/>
        <end position="128"/>
    </location>
</feature>
<dbReference type="OrthoDB" id="9790352at2"/>
<keyword evidence="7 13" id="KW-0520">NAD</keyword>
<feature type="binding site" evidence="13">
    <location>
        <position position="158"/>
    </location>
    <ligand>
        <name>(S)-2,3,4,5-tetrahydrodipicolinate</name>
        <dbReference type="ChEBI" id="CHEBI:16845"/>
    </ligand>
</feature>
<feature type="binding site" evidence="13">
    <location>
        <begin position="12"/>
        <end position="17"/>
    </location>
    <ligand>
        <name>NAD(+)</name>
        <dbReference type="ChEBI" id="CHEBI:57540"/>
    </ligand>
</feature>
<keyword evidence="8 13" id="KW-0457">Lysine biosynthesis</keyword>
<evidence type="ECO:0000256" key="8">
    <source>
        <dbReference type="ARBA" id="ARBA00023154"/>
    </source>
</evidence>
<feature type="domain" description="Dihydrodipicolinate reductase C-terminal" evidence="15">
    <location>
        <begin position="131"/>
        <end position="266"/>
    </location>
</feature>
<dbReference type="NCBIfam" id="TIGR00036">
    <property type="entry name" value="dapB"/>
    <property type="match status" value="1"/>
</dbReference>
<evidence type="ECO:0000256" key="11">
    <source>
        <dbReference type="ARBA" id="ARBA00049080"/>
    </source>
</evidence>
<reference evidence="16 17" key="1">
    <citation type="journal article" date="2015" name="Stand. Genomic Sci.">
        <title>Genomic Encyclopedia of Bacterial and Archaeal Type Strains, Phase III: the genomes of soil and plant-associated and newly described type strains.</title>
        <authorList>
            <person name="Whitman W.B."/>
            <person name="Woyke T."/>
            <person name="Klenk H.P."/>
            <person name="Zhou Y."/>
            <person name="Lilburn T.G."/>
            <person name="Beck B.J."/>
            <person name="De Vos P."/>
            <person name="Vandamme P."/>
            <person name="Eisen J.A."/>
            <person name="Garrity G."/>
            <person name="Hugenholtz P."/>
            <person name="Kyrpides N.C."/>
        </authorList>
    </citation>
    <scope>NUCLEOTIDE SEQUENCE [LARGE SCALE GENOMIC DNA]</scope>
    <source>
        <strain evidence="16 17">A3</strain>
    </source>
</reference>
<keyword evidence="17" id="KW-1185">Reference proteome</keyword>
<comment type="function">
    <text evidence="13">Catalyzes the conversion of 4-hydroxy-tetrahydrodipicolinate (HTPA) to tetrahydrodipicolinate.</text>
</comment>